<evidence type="ECO:0000256" key="2">
    <source>
        <dbReference type="ARBA" id="ARBA00023125"/>
    </source>
</evidence>
<accession>A0A0N4USY6</accession>
<dbReference type="GO" id="GO:0045165">
    <property type="term" value="P:cell fate commitment"/>
    <property type="evidence" value="ECO:0007669"/>
    <property type="project" value="TreeGrafter"/>
</dbReference>
<feature type="DNA-binding region" description="HMG box" evidence="5">
    <location>
        <begin position="243"/>
        <end position="311"/>
    </location>
</feature>
<dbReference type="InterPro" id="IPR009071">
    <property type="entry name" value="HMG_box_dom"/>
</dbReference>
<evidence type="ECO:0000259" key="7">
    <source>
        <dbReference type="PROSITE" id="PS50118"/>
    </source>
</evidence>
<evidence type="ECO:0000313" key="8">
    <source>
        <dbReference type="WBParaSite" id="EVEC_0000027701-mRNA-1"/>
    </source>
</evidence>
<dbReference type="GO" id="GO:0000981">
    <property type="term" value="F:DNA-binding transcription factor activity, RNA polymerase II-specific"/>
    <property type="evidence" value="ECO:0007669"/>
    <property type="project" value="TreeGrafter"/>
</dbReference>
<feature type="region of interest" description="Disordered" evidence="6">
    <location>
        <begin position="345"/>
        <end position="368"/>
    </location>
</feature>
<dbReference type="PROSITE" id="PS50118">
    <property type="entry name" value="HMG_BOX_2"/>
    <property type="match status" value="1"/>
</dbReference>
<dbReference type="PANTHER" id="PTHR45789:SF2">
    <property type="entry name" value="FI18025P1"/>
    <property type="match status" value="1"/>
</dbReference>
<dbReference type="GO" id="GO:0005634">
    <property type="term" value="C:nucleus"/>
    <property type="evidence" value="ECO:0007669"/>
    <property type="project" value="UniProtKB-UniRule"/>
</dbReference>
<protein>
    <submittedName>
        <fullName evidence="8">HMG box domain-containing protein</fullName>
    </submittedName>
</protein>
<organism evidence="8">
    <name type="scientific">Enterobius vermicularis</name>
    <name type="common">Human pinworm</name>
    <dbReference type="NCBI Taxonomy" id="51028"/>
    <lineage>
        <taxon>Eukaryota</taxon>
        <taxon>Metazoa</taxon>
        <taxon>Ecdysozoa</taxon>
        <taxon>Nematoda</taxon>
        <taxon>Chromadorea</taxon>
        <taxon>Rhabditida</taxon>
        <taxon>Spirurina</taxon>
        <taxon>Oxyuridomorpha</taxon>
        <taxon>Oxyuroidea</taxon>
        <taxon>Oxyuridae</taxon>
        <taxon>Enterobius</taxon>
    </lineage>
</organism>
<evidence type="ECO:0000256" key="6">
    <source>
        <dbReference type="SAM" id="MobiDB-lite"/>
    </source>
</evidence>
<dbReference type="AlphaFoldDB" id="A0A0N4USY6"/>
<feature type="region of interest" description="Disordered" evidence="6">
    <location>
        <begin position="206"/>
        <end position="232"/>
    </location>
</feature>
<dbReference type="SUPFAM" id="SSF47095">
    <property type="entry name" value="HMG-box"/>
    <property type="match status" value="1"/>
</dbReference>
<dbReference type="PANTHER" id="PTHR45789">
    <property type="entry name" value="FI18025P1"/>
    <property type="match status" value="1"/>
</dbReference>
<keyword evidence="3" id="KW-0804">Transcription</keyword>
<evidence type="ECO:0000256" key="4">
    <source>
        <dbReference type="ARBA" id="ARBA00023242"/>
    </source>
</evidence>
<reference evidence="8" key="1">
    <citation type="submission" date="2017-02" db="UniProtKB">
        <authorList>
            <consortium name="WormBaseParasite"/>
        </authorList>
    </citation>
    <scope>IDENTIFICATION</scope>
</reference>
<evidence type="ECO:0000256" key="1">
    <source>
        <dbReference type="ARBA" id="ARBA00023015"/>
    </source>
</evidence>
<dbReference type="GO" id="GO:0000978">
    <property type="term" value="F:RNA polymerase II cis-regulatory region sequence-specific DNA binding"/>
    <property type="evidence" value="ECO:0007669"/>
    <property type="project" value="TreeGrafter"/>
</dbReference>
<dbReference type="SMART" id="SM00398">
    <property type="entry name" value="HMG"/>
    <property type="match status" value="1"/>
</dbReference>
<dbReference type="Pfam" id="PF00505">
    <property type="entry name" value="HMG_box"/>
    <property type="match status" value="1"/>
</dbReference>
<dbReference type="InterPro" id="IPR051356">
    <property type="entry name" value="SOX/SOX-like_TF"/>
</dbReference>
<keyword evidence="2 5" id="KW-0238">DNA-binding</keyword>
<dbReference type="Gene3D" id="1.10.30.10">
    <property type="entry name" value="High mobility group box domain"/>
    <property type="match status" value="1"/>
</dbReference>
<sequence>LSSVKERLSSGELRVTKDEIEDDIGRSEIPRFLSDISADSSSQLLQKMSTELDEYVLRQQYFLQQQNQQRIFAMLQAAQSSGSNGLGFILPTANTYEQLLNGSVLANNNAALRASQLLSQNLVASLAATVQRSGVTGTGTEKAAPETPLNLCKIDVDNPTDLSKPRPICISSPPKSNAFSASNSSSQQMPRLPFSSISHALGSETSAFSSHSPVSSGKSSPGGGSAATDTVTNRMVVKSPNHIKRPMNAFMVWARDERRKILKACPDMHNSNISKILGSRWKAMSNTEKQPYYEEQSRLSKLHMEQHPDYRYRPRPKRTCVVDGKKVRINEYKSLMKNKITARTSDWNADSEQQSSLSPRIQNSHLSPSLLPNASSIATKSLMSHSTFPTVDLAGLNGAALLADLAHHRRLLQTAE</sequence>
<name>A0A0N4USY6_ENTVE</name>
<dbReference type="InterPro" id="IPR036910">
    <property type="entry name" value="HMG_box_dom_sf"/>
</dbReference>
<proteinExistence type="predicted"/>
<feature type="domain" description="HMG box" evidence="7">
    <location>
        <begin position="243"/>
        <end position="311"/>
    </location>
</feature>
<keyword evidence="4 5" id="KW-0539">Nucleus</keyword>
<feature type="region of interest" description="Disordered" evidence="6">
    <location>
        <begin position="163"/>
        <end position="191"/>
    </location>
</feature>
<evidence type="ECO:0000256" key="3">
    <source>
        <dbReference type="ARBA" id="ARBA00023163"/>
    </source>
</evidence>
<feature type="compositionally biased region" description="Low complexity" evidence="6">
    <location>
        <begin position="209"/>
        <end position="219"/>
    </location>
</feature>
<feature type="compositionally biased region" description="Low complexity" evidence="6">
    <location>
        <begin position="171"/>
        <end position="186"/>
    </location>
</feature>
<dbReference type="FunFam" id="1.10.30.10:FF:000003">
    <property type="entry name" value="Putative transcription factor SOX-6"/>
    <property type="match status" value="1"/>
</dbReference>
<dbReference type="CDD" id="cd22042">
    <property type="entry name" value="HMG-box_EGL13-like"/>
    <property type="match status" value="1"/>
</dbReference>
<dbReference type="WBParaSite" id="EVEC_0000027701-mRNA-1">
    <property type="protein sequence ID" value="EVEC_0000027701-mRNA-1"/>
    <property type="gene ID" value="EVEC_0000027701"/>
</dbReference>
<evidence type="ECO:0000256" key="5">
    <source>
        <dbReference type="PROSITE-ProRule" id="PRU00267"/>
    </source>
</evidence>
<keyword evidence="1" id="KW-0805">Transcription regulation</keyword>